<dbReference type="EMBL" id="PKQE01000009">
    <property type="protein sequence ID" value="PLC40001.1"/>
    <property type="molecule type" value="Genomic_DNA"/>
</dbReference>
<dbReference type="OrthoDB" id="9130315at2"/>
<organism evidence="1 2">
    <name type="scientific">Ralstonia pickettii</name>
    <name type="common">Burkholderia pickettii</name>
    <dbReference type="NCBI Taxonomy" id="329"/>
    <lineage>
        <taxon>Bacteria</taxon>
        <taxon>Pseudomonadati</taxon>
        <taxon>Pseudomonadota</taxon>
        <taxon>Betaproteobacteria</taxon>
        <taxon>Burkholderiales</taxon>
        <taxon>Burkholderiaceae</taxon>
        <taxon>Ralstonia</taxon>
    </lineage>
</organism>
<comment type="caution">
    <text evidence="1">The sequence shown here is derived from an EMBL/GenBank/DDBJ whole genome shotgun (WGS) entry which is preliminary data.</text>
</comment>
<proteinExistence type="predicted"/>
<gene>
    <name evidence="1" type="ORF">C0Q88_25230</name>
</gene>
<name>A0A2N4TJZ9_RALPI</name>
<reference evidence="1 2" key="1">
    <citation type="submission" date="2017-12" db="EMBL/GenBank/DDBJ databases">
        <title>Draft genome sequence of Ralstonia pickettii 52.</title>
        <authorList>
            <person name="Zheng B."/>
        </authorList>
    </citation>
    <scope>NUCLEOTIDE SEQUENCE [LARGE SCALE GENOMIC DNA]</scope>
    <source>
        <strain evidence="1 2">52</strain>
    </source>
</reference>
<dbReference type="AlphaFoldDB" id="A0A2N4TJZ9"/>
<dbReference type="Proteomes" id="UP000234456">
    <property type="component" value="Unassembled WGS sequence"/>
</dbReference>
<dbReference type="RefSeq" id="WP_102067612.1">
    <property type="nucleotide sequence ID" value="NZ_PKQE01000009.1"/>
</dbReference>
<evidence type="ECO:0000313" key="1">
    <source>
        <dbReference type="EMBL" id="PLC40001.1"/>
    </source>
</evidence>
<evidence type="ECO:0008006" key="3">
    <source>
        <dbReference type="Google" id="ProtNLM"/>
    </source>
</evidence>
<evidence type="ECO:0000313" key="2">
    <source>
        <dbReference type="Proteomes" id="UP000234456"/>
    </source>
</evidence>
<protein>
    <recommendedName>
        <fullName evidence="3">RiboL-PSP-HEPN domain-containing protein</fullName>
    </recommendedName>
</protein>
<accession>A0A2N4TJZ9</accession>
<sequence length="227" mass="25495">MDQMSYDEQDAAYDQWMDDLYREHRTEAITEFTTGRLQSYYLANPTLAEAPRRVLSDAIRLVQDGFFDAALVFGQIATETSLKAIVLKPFVHGVVHSVSTAEFVSELAVGHTGLDRFRELLFQLLLDHAGLDFRQFKRRGATDTLWTEIKRLQKVRNAVVHRAEAVSVGDANLSIAVASSVLDEVFPALVSGLDLHVHEGVRVCNDHVCKWEGVLSPDLISRLRQQS</sequence>